<dbReference type="InterPro" id="IPR013430">
    <property type="entry name" value="Toxin_antidote_HigA"/>
</dbReference>
<gene>
    <name evidence="1" type="primary">higA</name>
    <name evidence="1" type="ORF">C3F40_11860</name>
</gene>
<evidence type="ECO:0000313" key="1">
    <source>
        <dbReference type="EMBL" id="AUY02415.1"/>
    </source>
</evidence>
<organism evidence="1 2">
    <name type="scientific">Escherichia coli</name>
    <dbReference type="NCBI Taxonomy" id="562"/>
    <lineage>
        <taxon>Bacteria</taxon>
        <taxon>Pseudomonadati</taxon>
        <taxon>Pseudomonadota</taxon>
        <taxon>Gammaproteobacteria</taxon>
        <taxon>Enterobacterales</taxon>
        <taxon>Enterobacteriaceae</taxon>
        <taxon>Escherichia</taxon>
    </lineage>
</organism>
<dbReference type="AlphaFoldDB" id="A0A2H9A7Y5"/>
<evidence type="ECO:0000313" key="2">
    <source>
        <dbReference type="Proteomes" id="UP000239554"/>
    </source>
</evidence>
<dbReference type="EMBL" id="CP026399">
    <property type="protein sequence ID" value="AUY02415.1"/>
    <property type="molecule type" value="Genomic_DNA"/>
</dbReference>
<dbReference type="NCBIfam" id="TIGR02607">
    <property type="entry name" value="antidote_HigA"/>
    <property type="match status" value="1"/>
</dbReference>
<accession>A0A2H9A7Y5</accession>
<sequence length="104" mass="12067">MKLSLKIKYSKIDECEVAMTTMKARPSSVADILLNEYLKPLAMSSRDLANLMGVPYSRIDDILRHSKNISNREGELLSKIFNTDSDFWIKLQENYINHTCKFHK</sequence>
<dbReference type="PANTHER" id="PTHR36924">
    <property type="entry name" value="ANTITOXIN HIGA-1"/>
    <property type="match status" value="1"/>
</dbReference>
<dbReference type="Gene3D" id="1.10.260.40">
    <property type="entry name" value="lambda repressor-like DNA-binding domains"/>
    <property type="match status" value="1"/>
</dbReference>
<dbReference type="InterPro" id="IPR010982">
    <property type="entry name" value="Lambda_DNA-bd_dom_sf"/>
</dbReference>
<proteinExistence type="predicted"/>
<dbReference type="Proteomes" id="UP000239554">
    <property type="component" value="Chromosome"/>
</dbReference>
<name>A0A2H9A7Y5_ECOLX</name>
<dbReference type="SUPFAM" id="SSF47413">
    <property type="entry name" value="lambda repressor-like DNA-binding domains"/>
    <property type="match status" value="1"/>
</dbReference>
<dbReference type="PANTHER" id="PTHR36924:SF1">
    <property type="entry name" value="ANTITOXIN HIGA-1"/>
    <property type="match status" value="1"/>
</dbReference>
<dbReference type="RefSeq" id="WP_020246260.1">
    <property type="nucleotide sequence ID" value="NZ_BFLM01000098.1"/>
</dbReference>
<reference evidence="1 2" key="1">
    <citation type="journal article" date="2018" name="MBio">
        <title>Genomic Analysis of Hospital Plumbing Reveals Diverse Reservoir of Bacterial Plasmids Conferring Carbapenem Resistance.</title>
        <authorList>
            <consortium name="NISC Comparative Sequencing Program"/>
            <person name="Weingarten R.A."/>
            <person name="Johnson R.C."/>
            <person name="Conlan S."/>
            <person name="Ramsburg A.M."/>
            <person name="Dekker J.P."/>
            <person name="Lau A.F."/>
            <person name="Khil P."/>
            <person name="Odom R.T."/>
            <person name="Deming C."/>
            <person name="Park M."/>
            <person name="Thomas P.J."/>
            <person name="Henderson D.K."/>
            <person name="Palmore T.N."/>
            <person name="Segre J.A."/>
            <person name="Frank K.M."/>
        </authorList>
    </citation>
    <scope>NUCLEOTIDE SEQUENCE [LARGE SCALE GENOMIC DNA]</scope>
    <source>
        <strain evidence="1 2">ECONIH4</strain>
    </source>
</reference>
<protein>
    <submittedName>
        <fullName evidence="1">Addiction module antidote protein, HigA family</fullName>
    </submittedName>
</protein>
<dbReference type="GO" id="GO:0003677">
    <property type="term" value="F:DNA binding"/>
    <property type="evidence" value="ECO:0007669"/>
    <property type="project" value="InterPro"/>
</dbReference>